<keyword evidence="1" id="KW-0175">Coiled coil</keyword>
<dbReference type="EMBL" id="LJSK01000111">
    <property type="protein sequence ID" value="KPI86894.1"/>
    <property type="molecule type" value="Genomic_DNA"/>
</dbReference>
<feature type="coiled-coil region" evidence="1">
    <location>
        <begin position="516"/>
        <end position="543"/>
    </location>
</feature>
<evidence type="ECO:0000256" key="1">
    <source>
        <dbReference type="SAM" id="Coils"/>
    </source>
</evidence>
<dbReference type="OMA" id="HVILLCE"/>
<gene>
    <name evidence="3" type="ORF">ABL78_4028</name>
</gene>
<dbReference type="Proteomes" id="UP000038009">
    <property type="component" value="Unassembled WGS sequence"/>
</dbReference>
<dbReference type="VEuPathDB" id="TriTrypDB:Lsey_0111_0090"/>
<accession>A0A0N1HX59</accession>
<evidence type="ECO:0000313" key="3">
    <source>
        <dbReference type="EMBL" id="KPI86894.1"/>
    </source>
</evidence>
<protein>
    <submittedName>
        <fullName evidence="3">Uncharacterized protein</fullName>
    </submittedName>
</protein>
<feature type="coiled-coil region" evidence="1">
    <location>
        <begin position="14"/>
        <end position="139"/>
    </location>
</feature>
<feature type="coiled-coil region" evidence="1">
    <location>
        <begin position="368"/>
        <end position="426"/>
    </location>
</feature>
<name>A0A0N1HX59_LEPSE</name>
<feature type="region of interest" description="Disordered" evidence="2">
    <location>
        <begin position="836"/>
        <end position="858"/>
    </location>
</feature>
<organism evidence="3 4">
    <name type="scientific">Leptomonas seymouri</name>
    <dbReference type="NCBI Taxonomy" id="5684"/>
    <lineage>
        <taxon>Eukaryota</taxon>
        <taxon>Discoba</taxon>
        <taxon>Euglenozoa</taxon>
        <taxon>Kinetoplastea</taxon>
        <taxon>Metakinetoplastina</taxon>
        <taxon>Trypanosomatida</taxon>
        <taxon>Trypanosomatidae</taxon>
        <taxon>Leishmaniinae</taxon>
        <taxon>Leptomonas</taxon>
    </lineage>
</organism>
<sequence length="858" mass="98164">MSSRWPSSLLSSTNRRLTERVEQLSADLDSKRNTVVELREVVELLKRDQQQVRRQERTLSEALAKKREAAQRDDEKLKQLTQEVDGSARRVARLKEEEARLESAVASLEISMEHKRRKLEEEQKTAVTMEEEVKEIVLAHLSRQRAGEELSAVQRELSSSVWMKLKRLNERVNAAGQQLADARAEHHHVLRELGAVQHNLQEAVKEQHDSVRALELVHAQSSQLDAHVMANAASMETMKQAAQEKKRIRDEMRSSLDRCLAENKQRAIARDRHRSRYDQQLYALRQLMESIREEEVHVAGCRSRQHAEEHFLEQQRRAFDHVARLYEEKISLLGAEKARHASLVEARALLDKQMEKGTPSPAALRDLVLLLSRQKDVLEDRLERAQVRLTQAIQAFVQEGRKGDQVNEVIAEKQRSRKALIELQETAEGEVSLLRQRCIQLGDLLGERRALLPSMQALAQEQRAQRQESWLRDIEQLRSTLLRSQREHQQLLQGVTTLRSSLHRTRKSLENGDISQNSTMEELRLLEGEVEALEQEQHITTEAQRNAASQIEQADVTLQSLMKAAAAQVGVLRETAGVESFLRAEVQIKEEQIQAAMQDRLVELHLHENELHELNSELQRYSKKLNLLRLRYEEVMASLARASQRPLNEEQSDMPLPLPTLDPVATSSNPEAVHAHLLLRRSFEREQLMQRGNYLDLRLVALGRETDTLRHMLDSLRASSSSPSNARPCADDVAARKMVLHLTERIKEGDVVGDGNVSASPAPTAQSSCSPAVMKDQLVSNALTKERYWSMELGLLDEAMTAMTHERDRTRVQLNELRTTLKELQTAEKQKQMRLQKLRDSVERSHKRANAAAMRGVR</sequence>
<keyword evidence="4" id="KW-1185">Reference proteome</keyword>
<dbReference type="AlphaFoldDB" id="A0A0N1HX59"/>
<reference evidence="3 4" key="1">
    <citation type="journal article" date="2015" name="PLoS Pathog.">
        <title>Leptomonas seymouri: Adaptations to the Dixenous Life Cycle Analyzed by Genome Sequencing, Transcriptome Profiling and Co-infection with Leishmania donovani.</title>
        <authorList>
            <person name="Kraeva N."/>
            <person name="Butenko A."/>
            <person name="Hlavacova J."/>
            <person name="Kostygov A."/>
            <person name="Myskova J."/>
            <person name="Grybchuk D."/>
            <person name="Lestinova T."/>
            <person name="Votypka J."/>
            <person name="Volf P."/>
            <person name="Opperdoes F."/>
            <person name="Flegontov P."/>
            <person name="Lukes J."/>
            <person name="Yurchenko V."/>
        </authorList>
    </citation>
    <scope>NUCLEOTIDE SEQUENCE [LARGE SCALE GENOMIC DNA]</scope>
    <source>
        <strain evidence="3 4">ATCC 30220</strain>
    </source>
</reference>
<comment type="caution">
    <text evidence="3">The sequence shown here is derived from an EMBL/GenBank/DDBJ whole genome shotgun (WGS) entry which is preliminary data.</text>
</comment>
<evidence type="ECO:0000256" key="2">
    <source>
        <dbReference type="SAM" id="MobiDB-lite"/>
    </source>
</evidence>
<feature type="coiled-coil region" evidence="1">
    <location>
        <begin position="604"/>
        <end position="631"/>
    </location>
</feature>
<evidence type="ECO:0000313" key="4">
    <source>
        <dbReference type="Proteomes" id="UP000038009"/>
    </source>
</evidence>
<feature type="coiled-coil region" evidence="1">
    <location>
        <begin position="231"/>
        <end position="258"/>
    </location>
</feature>
<dbReference type="OrthoDB" id="271974at2759"/>
<proteinExistence type="predicted"/>